<reference evidence="1 2" key="1">
    <citation type="journal article" date="2018" name="Front. Plant Sci.">
        <title>Red Clover (Trifolium pratense) and Zigzag Clover (T. medium) - A Picture of Genomic Similarities and Differences.</title>
        <authorList>
            <person name="Dluhosova J."/>
            <person name="Istvanek J."/>
            <person name="Nedelnik J."/>
            <person name="Repkova J."/>
        </authorList>
    </citation>
    <scope>NUCLEOTIDE SEQUENCE [LARGE SCALE GENOMIC DNA]</scope>
    <source>
        <strain evidence="2">cv. 10/8</strain>
        <tissue evidence="1">Leaf</tissue>
    </source>
</reference>
<sequence>MVEKKLVGFVVSVLNWICQVFSVNRKTSRDVKRFRDFPKLALNLLVELGKIQGKGQVIRSSRNVE</sequence>
<organism evidence="1 2">
    <name type="scientific">Trifolium medium</name>
    <dbReference type="NCBI Taxonomy" id="97028"/>
    <lineage>
        <taxon>Eukaryota</taxon>
        <taxon>Viridiplantae</taxon>
        <taxon>Streptophyta</taxon>
        <taxon>Embryophyta</taxon>
        <taxon>Tracheophyta</taxon>
        <taxon>Spermatophyta</taxon>
        <taxon>Magnoliopsida</taxon>
        <taxon>eudicotyledons</taxon>
        <taxon>Gunneridae</taxon>
        <taxon>Pentapetalae</taxon>
        <taxon>rosids</taxon>
        <taxon>fabids</taxon>
        <taxon>Fabales</taxon>
        <taxon>Fabaceae</taxon>
        <taxon>Papilionoideae</taxon>
        <taxon>50 kb inversion clade</taxon>
        <taxon>NPAAA clade</taxon>
        <taxon>Hologalegina</taxon>
        <taxon>IRL clade</taxon>
        <taxon>Trifolieae</taxon>
        <taxon>Trifolium</taxon>
    </lineage>
</organism>
<protein>
    <submittedName>
        <fullName evidence="1">Uncharacterized protein</fullName>
    </submittedName>
</protein>
<feature type="non-terminal residue" evidence="1">
    <location>
        <position position="65"/>
    </location>
</feature>
<keyword evidence="2" id="KW-1185">Reference proteome</keyword>
<evidence type="ECO:0000313" key="1">
    <source>
        <dbReference type="EMBL" id="MCI34343.1"/>
    </source>
</evidence>
<evidence type="ECO:0000313" key="2">
    <source>
        <dbReference type="Proteomes" id="UP000265520"/>
    </source>
</evidence>
<dbReference type="EMBL" id="LXQA010212934">
    <property type="protein sequence ID" value="MCI34343.1"/>
    <property type="molecule type" value="Genomic_DNA"/>
</dbReference>
<dbReference type="Proteomes" id="UP000265520">
    <property type="component" value="Unassembled WGS sequence"/>
</dbReference>
<proteinExistence type="predicted"/>
<dbReference type="AlphaFoldDB" id="A0A392RCI6"/>
<accession>A0A392RCI6</accession>
<comment type="caution">
    <text evidence="1">The sequence shown here is derived from an EMBL/GenBank/DDBJ whole genome shotgun (WGS) entry which is preliminary data.</text>
</comment>
<name>A0A392RCI6_9FABA</name>